<dbReference type="RefSeq" id="WP_220371850.1">
    <property type="nucleotide sequence ID" value="NZ_JAEUAO010000002.1"/>
</dbReference>
<proteinExistence type="predicted"/>
<dbReference type="Pfam" id="PF00903">
    <property type="entry name" value="Glyoxalase"/>
    <property type="match status" value="1"/>
</dbReference>
<accession>A0ABS7HAY2</accession>
<name>A0ABS7HAY2_9HYPH</name>
<dbReference type="Proteomes" id="UP000757604">
    <property type="component" value="Unassembled WGS sequence"/>
</dbReference>
<dbReference type="PANTHER" id="PTHR39175">
    <property type="entry name" value="FAMILY PROTEIN, PUTATIVE (AFU_ORTHOLOGUE AFUA_3G15060)-RELATED"/>
    <property type="match status" value="1"/>
</dbReference>
<dbReference type="InterPro" id="IPR029068">
    <property type="entry name" value="Glyas_Bleomycin-R_OHBP_Dase"/>
</dbReference>
<comment type="caution">
    <text evidence="2">The sequence shown here is derived from an EMBL/GenBank/DDBJ whole genome shotgun (WGS) entry which is preliminary data.</text>
</comment>
<protein>
    <submittedName>
        <fullName evidence="2">VOC family protein</fullName>
    </submittedName>
</protein>
<dbReference type="InterPro" id="IPR037523">
    <property type="entry name" value="VOC_core"/>
</dbReference>
<evidence type="ECO:0000313" key="2">
    <source>
        <dbReference type="EMBL" id="MBW9063871.1"/>
    </source>
</evidence>
<feature type="domain" description="VOC" evidence="1">
    <location>
        <begin position="6"/>
        <end position="120"/>
    </location>
</feature>
<evidence type="ECO:0000313" key="3">
    <source>
        <dbReference type="Proteomes" id="UP000757604"/>
    </source>
</evidence>
<gene>
    <name evidence="2" type="ORF">JNB71_11120</name>
</gene>
<keyword evidence="3" id="KW-1185">Reference proteome</keyword>
<dbReference type="InterPro" id="IPR004360">
    <property type="entry name" value="Glyas_Fos-R_dOase_dom"/>
</dbReference>
<reference evidence="2 3" key="1">
    <citation type="journal article" date="2021" name="MBio">
        <title>Poor Competitiveness of Bradyrhizobium in Pigeon Pea Root Colonization in Indian Soils.</title>
        <authorList>
            <person name="Chalasani D."/>
            <person name="Basu A."/>
            <person name="Pullabhotla S.V.S.R.N."/>
            <person name="Jorrin B."/>
            <person name="Neal A.L."/>
            <person name="Poole P.S."/>
            <person name="Podile A.R."/>
            <person name="Tkacz A."/>
        </authorList>
    </citation>
    <scope>NUCLEOTIDE SEQUENCE [LARGE SCALE GENOMIC DNA]</scope>
    <source>
        <strain evidence="2 3">HU44</strain>
    </source>
</reference>
<dbReference type="SUPFAM" id="SSF54593">
    <property type="entry name" value="Glyoxalase/Bleomycin resistance protein/Dihydroxybiphenyl dioxygenase"/>
    <property type="match status" value="1"/>
</dbReference>
<sequence>MVRLLAIDHVQLAMPAGGEHRACAFYSGLLGIPERPKPANLAGRGGCWFEAGALKVHLGVEVDFRPALKAHPAFLVDDVASLAKKLKAAGCRVVEDEPLEEYERVYVYDPFGNRIELIQPLVPLRKTVGPCP</sequence>
<dbReference type="PROSITE" id="PS51819">
    <property type="entry name" value="VOC"/>
    <property type="match status" value="1"/>
</dbReference>
<organism evidence="2 3">
    <name type="scientific">Rhizobium herbae</name>
    <dbReference type="NCBI Taxonomy" id="508661"/>
    <lineage>
        <taxon>Bacteria</taxon>
        <taxon>Pseudomonadati</taxon>
        <taxon>Pseudomonadota</taxon>
        <taxon>Alphaproteobacteria</taxon>
        <taxon>Hyphomicrobiales</taxon>
        <taxon>Rhizobiaceae</taxon>
        <taxon>Rhizobium/Agrobacterium group</taxon>
        <taxon>Rhizobium</taxon>
    </lineage>
</organism>
<dbReference type="PANTHER" id="PTHR39175:SF1">
    <property type="entry name" value="FAMILY PROTEIN, PUTATIVE (AFU_ORTHOLOGUE AFUA_3G15060)-RELATED"/>
    <property type="match status" value="1"/>
</dbReference>
<evidence type="ECO:0000259" key="1">
    <source>
        <dbReference type="PROSITE" id="PS51819"/>
    </source>
</evidence>
<dbReference type="EMBL" id="JAEUAO010000002">
    <property type="protein sequence ID" value="MBW9063871.1"/>
    <property type="molecule type" value="Genomic_DNA"/>
</dbReference>
<dbReference type="Gene3D" id="3.10.180.10">
    <property type="entry name" value="2,3-Dihydroxybiphenyl 1,2-Dioxygenase, domain 1"/>
    <property type="match status" value="1"/>
</dbReference>